<dbReference type="InterPro" id="IPR001128">
    <property type="entry name" value="Cyt_P450"/>
</dbReference>
<dbReference type="GO" id="GO:0020037">
    <property type="term" value="F:heme binding"/>
    <property type="evidence" value="ECO:0007669"/>
    <property type="project" value="InterPro"/>
</dbReference>
<dbReference type="InterPro" id="IPR036396">
    <property type="entry name" value="Cyt_P450_sf"/>
</dbReference>
<dbReference type="PANTHER" id="PTHR46300">
    <property type="entry name" value="P450, PUTATIVE (EUROFUNG)-RELATED-RELATED"/>
    <property type="match status" value="1"/>
</dbReference>
<evidence type="ECO:0000313" key="10">
    <source>
        <dbReference type="Proteomes" id="UP000757232"/>
    </source>
</evidence>
<dbReference type="EMBL" id="LNZH02000211">
    <property type="protein sequence ID" value="OCB85141.1"/>
    <property type="molecule type" value="Genomic_DNA"/>
</dbReference>
<keyword evidence="8" id="KW-0503">Monooxygenase</keyword>
<keyword evidence="7" id="KW-0408">Iron</keyword>
<dbReference type="GO" id="GO:0004497">
    <property type="term" value="F:monooxygenase activity"/>
    <property type="evidence" value="ECO:0007669"/>
    <property type="project" value="UniProtKB-KW"/>
</dbReference>
<evidence type="ECO:0008006" key="11">
    <source>
        <dbReference type="Google" id="ProtNLM"/>
    </source>
</evidence>
<name>A0A9Q5N4H7_SANBA</name>
<comment type="similarity">
    <text evidence="3">Belongs to the cytochrome P450 family.</text>
</comment>
<dbReference type="Proteomes" id="UP000757232">
    <property type="component" value="Unassembled WGS sequence"/>
</dbReference>
<dbReference type="SUPFAM" id="SSF48264">
    <property type="entry name" value="Cytochrome P450"/>
    <property type="match status" value="1"/>
</dbReference>
<keyword evidence="4" id="KW-0349">Heme</keyword>
<evidence type="ECO:0000256" key="3">
    <source>
        <dbReference type="ARBA" id="ARBA00010617"/>
    </source>
</evidence>
<dbReference type="GO" id="GO:0016705">
    <property type="term" value="F:oxidoreductase activity, acting on paired donors, with incorporation or reduction of molecular oxygen"/>
    <property type="evidence" value="ECO:0007669"/>
    <property type="project" value="InterPro"/>
</dbReference>
<dbReference type="InterPro" id="IPR050364">
    <property type="entry name" value="Cytochrome_P450_fung"/>
</dbReference>
<dbReference type="PRINTS" id="PR00463">
    <property type="entry name" value="EP450I"/>
</dbReference>
<dbReference type="OrthoDB" id="2789670at2759"/>
<comment type="cofactor">
    <cofactor evidence="1">
        <name>heme</name>
        <dbReference type="ChEBI" id="CHEBI:30413"/>
    </cofactor>
</comment>
<reference evidence="9" key="1">
    <citation type="submission" date="2016-06" db="EMBL/GenBank/DDBJ databases">
        <title>Draft Genome sequence of the fungus Inonotus baumii.</title>
        <authorList>
            <person name="Zhu H."/>
            <person name="Lin W."/>
        </authorList>
    </citation>
    <scope>NUCLEOTIDE SEQUENCE</scope>
    <source>
        <strain evidence="9">821</strain>
    </source>
</reference>
<dbReference type="GO" id="GO:0005506">
    <property type="term" value="F:iron ion binding"/>
    <property type="evidence" value="ECO:0007669"/>
    <property type="project" value="InterPro"/>
</dbReference>
<evidence type="ECO:0000256" key="4">
    <source>
        <dbReference type="ARBA" id="ARBA00022617"/>
    </source>
</evidence>
<keyword evidence="6" id="KW-0560">Oxidoreductase</keyword>
<dbReference type="AlphaFoldDB" id="A0A9Q5N4H7"/>
<dbReference type="InterPro" id="IPR002401">
    <property type="entry name" value="Cyt_P450_E_grp-I"/>
</dbReference>
<keyword evidence="10" id="KW-1185">Reference proteome</keyword>
<evidence type="ECO:0000256" key="5">
    <source>
        <dbReference type="ARBA" id="ARBA00022723"/>
    </source>
</evidence>
<dbReference type="Gene3D" id="1.10.630.10">
    <property type="entry name" value="Cytochrome P450"/>
    <property type="match status" value="1"/>
</dbReference>
<gene>
    <name evidence="9" type="ORF">A7U60_g7766</name>
</gene>
<comment type="caution">
    <text evidence="9">The sequence shown here is derived from an EMBL/GenBank/DDBJ whole genome shotgun (WGS) entry which is preliminary data.</text>
</comment>
<dbReference type="Pfam" id="PF00067">
    <property type="entry name" value="p450"/>
    <property type="match status" value="1"/>
</dbReference>
<proteinExistence type="inferred from homology"/>
<evidence type="ECO:0000256" key="2">
    <source>
        <dbReference type="ARBA" id="ARBA00005179"/>
    </source>
</evidence>
<sequence length="424" mass="47730">MVQASFISGIFVLVLIAVLHRALSIARHVGRLPPIARFPGYSSQKPWIVYASVAKAIGSIFRAPTLGRTVIIIDSAEIADELLGTRSNFSCRPVWPMAELLGKTRNVVFQRYGDRLKKLRKVLQASLGPTSINGMWAESLDTQTRSLCKSFLDSPERFYDAVGENMIRHTMANVYGQKLSPELLRDIQGIMHDTSIALQPGRWMVNSFPFLKWVPTWFPGAGFHRWASGARELYRSFTLEQYNAVKADMRAGIANISFVKASLENLSTPYDPKEETLVMDAAESSFFAGIDSTVATILTFIALMACNEHVQARAYSEICSVIGTDRLPDIKDRPLLPYVDCIIQEVYRFSPVVPLITHSNIEEDQFGGFRIPKRSWVLVNVWSIMHDDLTYPSPGEFLPERFMMNGDRPGARDPRLVIFGYGRR</sequence>
<evidence type="ECO:0000256" key="1">
    <source>
        <dbReference type="ARBA" id="ARBA00001971"/>
    </source>
</evidence>
<organism evidence="9 10">
    <name type="scientific">Sanghuangporus baumii</name>
    <name type="common">Phellinus baumii</name>
    <dbReference type="NCBI Taxonomy" id="108892"/>
    <lineage>
        <taxon>Eukaryota</taxon>
        <taxon>Fungi</taxon>
        <taxon>Dikarya</taxon>
        <taxon>Basidiomycota</taxon>
        <taxon>Agaricomycotina</taxon>
        <taxon>Agaricomycetes</taxon>
        <taxon>Hymenochaetales</taxon>
        <taxon>Hymenochaetaceae</taxon>
        <taxon>Sanghuangporus</taxon>
    </lineage>
</organism>
<accession>A0A9Q5N4H7</accession>
<evidence type="ECO:0000313" key="9">
    <source>
        <dbReference type="EMBL" id="OCB85141.1"/>
    </source>
</evidence>
<evidence type="ECO:0000256" key="8">
    <source>
        <dbReference type="ARBA" id="ARBA00023033"/>
    </source>
</evidence>
<comment type="pathway">
    <text evidence="2">Secondary metabolite biosynthesis.</text>
</comment>
<keyword evidence="5" id="KW-0479">Metal-binding</keyword>
<dbReference type="PANTHER" id="PTHR46300:SF7">
    <property type="entry name" value="P450, PUTATIVE (EUROFUNG)-RELATED"/>
    <property type="match status" value="1"/>
</dbReference>
<protein>
    <recommendedName>
        <fullName evidence="11">Cytochrome P450</fullName>
    </recommendedName>
</protein>
<evidence type="ECO:0000256" key="6">
    <source>
        <dbReference type="ARBA" id="ARBA00023002"/>
    </source>
</evidence>
<evidence type="ECO:0000256" key="7">
    <source>
        <dbReference type="ARBA" id="ARBA00023004"/>
    </source>
</evidence>